<dbReference type="EMBL" id="CP045997">
    <property type="protein sequence ID" value="QHV99255.1"/>
    <property type="molecule type" value="Genomic_DNA"/>
</dbReference>
<sequence length="264" mass="29812">MAQAMSAMAKAINALAYKHGTYNVFADFCEMAAISFSNAVDKQQYQGRESRYMEMIKKYSAEELNEFPKLLILLANEMEIAPRDVLGELFHELELHNQHAGQFFTPYGLCEMMAKMTFDKGIQRTIDEKGHMTLQEPACGSGAMVIAFAMAMYSYKINYQHCLHVSAIDIDIRCVHMTYVQFSLLHIPAVVYAGNTLTMEMRESWYTPAHIMGGWDWRLRSTAKPVPEAAILPIKTETVCIDTTPKESPKTARKVANAGQLTLF</sequence>
<keyword evidence="3" id="KW-0808">Transferase</keyword>
<name>A0A6P1W2H7_9BACT</name>
<dbReference type="AlphaFoldDB" id="A0A6P1W2H7"/>
<accession>A0A6P1W2H7</accession>
<keyword evidence="3" id="KW-0489">Methyltransferase</keyword>
<dbReference type="SUPFAM" id="SSF53335">
    <property type="entry name" value="S-adenosyl-L-methionine-dependent methyltransferases"/>
    <property type="match status" value="1"/>
</dbReference>
<evidence type="ECO:0000259" key="2">
    <source>
        <dbReference type="Pfam" id="PF02384"/>
    </source>
</evidence>
<dbReference type="GO" id="GO:0032259">
    <property type="term" value="P:methylation"/>
    <property type="evidence" value="ECO:0007669"/>
    <property type="project" value="UniProtKB-KW"/>
</dbReference>
<proteinExistence type="inferred from homology"/>
<dbReference type="PRINTS" id="PR00507">
    <property type="entry name" value="N12N6MTFRASE"/>
</dbReference>
<feature type="domain" description="DNA methylase adenine-specific" evidence="2">
    <location>
        <begin position="97"/>
        <end position="198"/>
    </location>
</feature>
<dbReference type="GO" id="GO:0003677">
    <property type="term" value="F:DNA binding"/>
    <property type="evidence" value="ECO:0007669"/>
    <property type="project" value="InterPro"/>
</dbReference>
<organism evidence="3 4">
    <name type="scientific">Spirosoma endbachense</name>
    <dbReference type="NCBI Taxonomy" id="2666025"/>
    <lineage>
        <taxon>Bacteria</taxon>
        <taxon>Pseudomonadati</taxon>
        <taxon>Bacteroidota</taxon>
        <taxon>Cytophagia</taxon>
        <taxon>Cytophagales</taxon>
        <taxon>Cytophagaceae</taxon>
        <taxon>Spirosoma</taxon>
    </lineage>
</organism>
<protein>
    <submittedName>
        <fullName evidence="3">N-6 DNA methylase</fullName>
    </submittedName>
</protein>
<dbReference type="Proteomes" id="UP000464577">
    <property type="component" value="Chromosome"/>
</dbReference>
<dbReference type="InterPro" id="IPR003356">
    <property type="entry name" value="DNA_methylase_A-5"/>
</dbReference>
<gene>
    <name evidence="3" type="ORF">GJR95_31450</name>
</gene>
<evidence type="ECO:0000313" key="4">
    <source>
        <dbReference type="Proteomes" id="UP000464577"/>
    </source>
</evidence>
<keyword evidence="4" id="KW-1185">Reference proteome</keyword>
<dbReference type="Pfam" id="PF02384">
    <property type="entry name" value="N6_Mtase"/>
    <property type="match status" value="1"/>
</dbReference>
<comment type="similarity">
    <text evidence="1">Belongs to the N(4)/N(6)-methyltransferase family.</text>
</comment>
<dbReference type="KEGG" id="senf:GJR95_31450"/>
<dbReference type="GO" id="GO:0008170">
    <property type="term" value="F:N-methyltransferase activity"/>
    <property type="evidence" value="ECO:0007669"/>
    <property type="project" value="InterPro"/>
</dbReference>
<evidence type="ECO:0000256" key="1">
    <source>
        <dbReference type="ARBA" id="ARBA00006594"/>
    </source>
</evidence>
<dbReference type="Gene3D" id="3.40.50.150">
    <property type="entry name" value="Vaccinia Virus protein VP39"/>
    <property type="match status" value="1"/>
</dbReference>
<dbReference type="InterPro" id="IPR029063">
    <property type="entry name" value="SAM-dependent_MTases_sf"/>
</dbReference>
<evidence type="ECO:0000313" key="3">
    <source>
        <dbReference type="EMBL" id="QHV99255.1"/>
    </source>
</evidence>
<reference evidence="3 4" key="1">
    <citation type="submission" date="2019-11" db="EMBL/GenBank/DDBJ databases">
        <title>Spirosoma endbachense sp. nov., isolated from a natural salt meadow.</title>
        <authorList>
            <person name="Rojas J."/>
            <person name="Ambika Manirajan B."/>
            <person name="Ratering S."/>
            <person name="Suarez C."/>
            <person name="Geissler-Plaum R."/>
            <person name="Schnell S."/>
        </authorList>
    </citation>
    <scope>NUCLEOTIDE SEQUENCE [LARGE SCALE GENOMIC DNA]</scope>
    <source>
        <strain evidence="3 4">I-24</strain>
    </source>
</reference>